<feature type="transmembrane region" description="Helical" evidence="5">
    <location>
        <begin position="178"/>
        <end position="199"/>
    </location>
</feature>
<comment type="subcellular location">
    <subcellularLocation>
        <location evidence="1">Membrane</location>
        <topology evidence="1">Multi-pass membrane protein</topology>
    </subcellularLocation>
</comment>
<protein>
    <recommendedName>
        <fullName evidence="6">O-antigen ligase-related domain-containing protein</fullName>
    </recommendedName>
</protein>
<dbReference type="GO" id="GO:0016020">
    <property type="term" value="C:membrane"/>
    <property type="evidence" value="ECO:0007669"/>
    <property type="project" value="UniProtKB-SubCell"/>
</dbReference>
<evidence type="ECO:0000313" key="8">
    <source>
        <dbReference type="Proteomes" id="UP000229449"/>
    </source>
</evidence>
<reference evidence="8" key="1">
    <citation type="submission" date="2017-09" db="EMBL/GenBank/DDBJ databases">
        <title>Depth-based differentiation of microbial function through sediment-hosted aquifers and enrichment of novel symbionts in the deep terrestrial subsurface.</title>
        <authorList>
            <person name="Probst A.J."/>
            <person name="Ladd B."/>
            <person name="Jarett J.K."/>
            <person name="Geller-Mcgrath D.E."/>
            <person name="Sieber C.M.K."/>
            <person name="Emerson J.B."/>
            <person name="Anantharaman K."/>
            <person name="Thomas B.C."/>
            <person name="Malmstrom R."/>
            <person name="Stieglmeier M."/>
            <person name="Klingl A."/>
            <person name="Woyke T."/>
            <person name="Ryan C.M."/>
            <person name="Banfield J.F."/>
        </authorList>
    </citation>
    <scope>NUCLEOTIDE SEQUENCE [LARGE SCALE GENOMIC DNA]</scope>
</reference>
<dbReference type="InterPro" id="IPR007016">
    <property type="entry name" value="O-antigen_ligase-rel_domated"/>
</dbReference>
<dbReference type="Pfam" id="PF04932">
    <property type="entry name" value="Wzy_C"/>
    <property type="match status" value="1"/>
</dbReference>
<feature type="transmembrane region" description="Helical" evidence="5">
    <location>
        <begin position="89"/>
        <end position="106"/>
    </location>
</feature>
<keyword evidence="3 5" id="KW-1133">Transmembrane helix</keyword>
<name>A0A2M7R8Z3_9BACT</name>
<feature type="transmembrane region" description="Helical" evidence="5">
    <location>
        <begin position="434"/>
        <end position="452"/>
    </location>
</feature>
<proteinExistence type="predicted"/>
<evidence type="ECO:0000256" key="1">
    <source>
        <dbReference type="ARBA" id="ARBA00004141"/>
    </source>
</evidence>
<gene>
    <name evidence="7" type="ORF">COY69_02735</name>
</gene>
<dbReference type="PANTHER" id="PTHR37422">
    <property type="entry name" value="TEICHURONIC ACID BIOSYNTHESIS PROTEIN TUAE"/>
    <property type="match status" value="1"/>
</dbReference>
<feature type="transmembrane region" description="Helical" evidence="5">
    <location>
        <begin position="298"/>
        <end position="320"/>
    </location>
</feature>
<feature type="transmembrane region" description="Helical" evidence="5">
    <location>
        <begin position="150"/>
        <end position="166"/>
    </location>
</feature>
<feature type="transmembrane region" description="Helical" evidence="5">
    <location>
        <begin position="39"/>
        <end position="57"/>
    </location>
</feature>
<evidence type="ECO:0000313" key="7">
    <source>
        <dbReference type="EMBL" id="PIY93225.1"/>
    </source>
</evidence>
<dbReference type="EMBL" id="PFMA01000070">
    <property type="protein sequence ID" value="PIY93225.1"/>
    <property type="molecule type" value="Genomic_DNA"/>
</dbReference>
<evidence type="ECO:0000256" key="2">
    <source>
        <dbReference type="ARBA" id="ARBA00022692"/>
    </source>
</evidence>
<feature type="transmembrane region" description="Helical" evidence="5">
    <location>
        <begin position="118"/>
        <end position="138"/>
    </location>
</feature>
<feature type="domain" description="O-antigen ligase-related" evidence="6">
    <location>
        <begin position="261"/>
        <end position="411"/>
    </location>
</feature>
<sequence length="497" mass="57945">MLNLKLNKEAIFINWQSIFLLGTFIILRVLSFFIRTNDILQTTIIFSLFITMGVFFFKNPTYAFMLLLTELFLGGSGNLFSFFGLSIRTTLILVFMFLWICYALYHKNLRLLYIPHKFFYVLPLIMILTFFSFTNALLHQHNFADIIKDLIPYTYFILFLPAYHLFNKQKLQEYFIRLIGVYVIGSALFSLFTFVLFVSRISLIQGAYYKWYRDIVNGKITFITDFFYRIVTPEHLLIPLIMIIIVALLMRQEKHNHWWRLMFVLLAITLILNFSRAYFLGFFVGMAFLIYKHNIKKWLFVSIWSIAILSITFTSINFIASQGRSFGLEIAGVRIGSLIKPMSETSSYTRTMLLEPIFKQIKEAPLLGHGIGSSITYYNSLSHDYTTTTQYDWGYFEMLAELGVIGTLVYLFIIAILIIEIIKKIRLVNNYHDIYVGLLGSIIALLVINITTPVLFHVIGILFITLVMTFMAQPLTTFDNIVLTLYKIFNKMKKTIT</sequence>
<organism evidence="7 8">
    <name type="scientific">Candidatus Magasanikbacteria bacterium CG_4_10_14_0_8_um_filter_32_14</name>
    <dbReference type="NCBI Taxonomy" id="1974640"/>
    <lineage>
        <taxon>Bacteria</taxon>
        <taxon>Candidatus Magasanikiibacteriota</taxon>
    </lineage>
</organism>
<evidence type="ECO:0000256" key="4">
    <source>
        <dbReference type="ARBA" id="ARBA00023136"/>
    </source>
</evidence>
<evidence type="ECO:0000256" key="3">
    <source>
        <dbReference type="ARBA" id="ARBA00022989"/>
    </source>
</evidence>
<accession>A0A2M7R8Z3</accession>
<feature type="transmembrane region" description="Helical" evidence="5">
    <location>
        <begin position="235"/>
        <end position="252"/>
    </location>
</feature>
<feature type="transmembrane region" description="Helical" evidence="5">
    <location>
        <begin position="402"/>
        <end position="422"/>
    </location>
</feature>
<feature type="transmembrane region" description="Helical" evidence="5">
    <location>
        <begin position="458"/>
        <end position="486"/>
    </location>
</feature>
<dbReference type="AlphaFoldDB" id="A0A2M7R8Z3"/>
<dbReference type="Proteomes" id="UP000229449">
    <property type="component" value="Unassembled WGS sequence"/>
</dbReference>
<evidence type="ECO:0000259" key="6">
    <source>
        <dbReference type="Pfam" id="PF04932"/>
    </source>
</evidence>
<comment type="caution">
    <text evidence="7">The sequence shown here is derived from an EMBL/GenBank/DDBJ whole genome shotgun (WGS) entry which is preliminary data.</text>
</comment>
<evidence type="ECO:0000256" key="5">
    <source>
        <dbReference type="SAM" id="Phobius"/>
    </source>
</evidence>
<keyword evidence="2 5" id="KW-0812">Transmembrane</keyword>
<dbReference type="PANTHER" id="PTHR37422:SF13">
    <property type="entry name" value="LIPOPOLYSACCHARIDE BIOSYNTHESIS PROTEIN PA4999-RELATED"/>
    <property type="match status" value="1"/>
</dbReference>
<dbReference type="InterPro" id="IPR051533">
    <property type="entry name" value="WaaL-like"/>
</dbReference>
<feature type="transmembrane region" description="Helical" evidence="5">
    <location>
        <begin position="258"/>
        <end position="291"/>
    </location>
</feature>
<keyword evidence="4 5" id="KW-0472">Membrane</keyword>
<feature type="transmembrane region" description="Helical" evidence="5">
    <location>
        <begin position="12"/>
        <end position="33"/>
    </location>
</feature>